<dbReference type="Pfam" id="PF10368">
    <property type="entry name" value="YkyA"/>
    <property type="match status" value="1"/>
</dbReference>
<protein>
    <submittedName>
        <fullName evidence="2">Transcriptional regulator</fullName>
    </submittedName>
</protein>
<dbReference type="Gene3D" id="1.20.120.570">
    <property type="entry name" value="YkyA-like"/>
    <property type="match status" value="1"/>
</dbReference>
<feature type="coiled-coil region" evidence="1">
    <location>
        <begin position="81"/>
        <end position="108"/>
    </location>
</feature>
<name>A0ABS2PX39_9BACL</name>
<gene>
    <name evidence="2" type="ORF">JOD45_000058</name>
</gene>
<dbReference type="SUPFAM" id="SSF140423">
    <property type="entry name" value="MW0975(SA0943)-like"/>
    <property type="match status" value="1"/>
</dbReference>
<dbReference type="Proteomes" id="UP000808914">
    <property type="component" value="Unassembled WGS sequence"/>
</dbReference>
<comment type="caution">
    <text evidence="2">The sequence shown here is derived from an EMBL/GenBank/DDBJ whole genome shotgun (WGS) entry which is preliminary data.</text>
</comment>
<organism evidence="2 3">
    <name type="scientific">Scopulibacillus daqui</name>
    <dbReference type="NCBI Taxonomy" id="1469162"/>
    <lineage>
        <taxon>Bacteria</taxon>
        <taxon>Bacillati</taxon>
        <taxon>Bacillota</taxon>
        <taxon>Bacilli</taxon>
        <taxon>Bacillales</taxon>
        <taxon>Sporolactobacillaceae</taxon>
        <taxon>Scopulibacillus</taxon>
    </lineage>
</organism>
<evidence type="ECO:0000313" key="2">
    <source>
        <dbReference type="EMBL" id="MBM7643867.1"/>
    </source>
</evidence>
<accession>A0ABS2PX39</accession>
<keyword evidence="1" id="KW-0175">Coiled coil</keyword>
<dbReference type="InterPro" id="IPR036785">
    <property type="entry name" value="YkyA-like_sf"/>
</dbReference>
<dbReference type="InterPro" id="IPR019454">
    <property type="entry name" value="Lipoprot_YkyA-like"/>
</dbReference>
<evidence type="ECO:0000313" key="3">
    <source>
        <dbReference type="Proteomes" id="UP000808914"/>
    </source>
</evidence>
<dbReference type="RefSeq" id="WP_205001806.1">
    <property type="nucleotide sequence ID" value="NZ_JAFBER010000001.1"/>
</dbReference>
<evidence type="ECO:0000256" key="1">
    <source>
        <dbReference type="SAM" id="Coils"/>
    </source>
</evidence>
<keyword evidence="3" id="KW-1185">Reference proteome</keyword>
<dbReference type="PROSITE" id="PS51257">
    <property type="entry name" value="PROKAR_LIPOPROTEIN"/>
    <property type="match status" value="1"/>
</dbReference>
<proteinExistence type="predicted"/>
<reference evidence="2 3" key="1">
    <citation type="submission" date="2021-01" db="EMBL/GenBank/DDBJ databases">
        <title>Genomic Encyclopedia of Type Strains, Phase IV (KMG-IV): sequencing the most valuable type-strain genomes for metagenomic binning, comparative biology and taxonomic classification.</title>
        <authorList>
            <person name="Goeker M."/>
        </authorList>
    </citation>
    <scope>NUCLEOTIDE SEQUENCE [LARGE SCALE GENOMIC DNA]</scope>
    <source>
        <strain evidence="2 3">DSM 28236</strain>
    </source>
</reference>
<dbReference type="EMBL" id="JAFBER010000001">
    <property type="protein sequence ID" value="MBM7643867.1"/>
    <property type="molecule type" value="Genomic_DNA"/>
</dbReference>
<sequence>MFVLIKRYIAPVSFIALGIFVLSGCGFADKDVKKIYGYLEKSANIEQNLNDMQKVLINNQKKENNIYNKILNLKLGDGNQIESLSNQADKLNDKCEEILKEEKKMIDRSYEYYKKAEPLLNHLDKDDLKAKADNVSKTASRRYEMFGRLYRAYIDNINLNKNLYTLLHEKNLDQSAYKNQIDEINKKSEEISKLRDTFNHYTTAYNEAKIQLYNAGHLNVKYDDQ</sequence>